<evidence type="ECO:0000313" key="3">
    <source>
        <dbReference type="Proteomes" id="UP001210720"/>
    </source>
</evidence>
<gene>
    <name evidence="2" type="ORF">PFY00_13560</name>
</gene>
<evidence type="ECO:0000313" key="2">
    <source>
        <dbReference type="EMBL" id="MDA7425754.1"/>
    </source>
</evidence>
<sequence length="141" mass="15344">MGNTSQRSSQIRATLIALAVSAAGYMPNPAVAAGVTEQAAFFAACMGRYTAHLDHQRMHGQEAPTVREKRDIYADLLGAIEQDAHAAGLDPSGLSQFLTRARTMQERLLVVAQYHVDPRRADIAAAQVRQHMRQCDAMILG</sequence>
<organism evidence="2 3">
    <name type="scientific">Thalassococcus lentus</name>
    <dbReference type="NCBI Taxonomy" id="1210524"/>
    <lineage>
        <taxon>Bacteria</taxon>
        <taxon>Pseudomonadati</taxon>
        <taxon>Pseudomonadota</taxon>
        <taxon>Alphaproteobacteria</taxon>
        <taxon>Rhodobacterales</taxon>
        <taxon>Roseobacteraceae</taxon>
        <taxon>Thalassococcus</taxon>
    </lineage>
</organism>
<evidence type="ECO:0000256" key="1">
    <source>
        <dbReference type="SAM" id="SignalP"/>
    </source>
</evidence>
<proteinExistence type="predicted"/>
<feature type="chain" id="PRO_5045564166" evidence="1">
    <location>
        <begin position="33"/>
        <end position="141"/>
    </location>
</feature>
<keyword evidence="1" id="KW-0732">Signal</keyword>
<comment type="caution">
    <text evidence="2">The sequence shown here is derived from an EMBL/GenBank/DDBJ whole genome shotgun (WGS) entry which is preliminary data.</text>
</comment>
<name>A0ABT4XUX4_9RHOB</name>
<accession>A0ABT4XUX4</accession>
<keyword evidence="3" id="KW-1185">Reference proteome</keyword>
<protein>
    <submittedName>
        <fullName evidence="2">Uncharacterized protein</fullName>
    </submittedName>
</protein>
<dbReference type="Proteomes" id="UP001210720">
    <property type="component" value="Unassembled WGS sequence"/>
</dbReference>
<feature type="signal peptide" evidence="1">
    <location>
        <begin position="1"/>
        <end position="32"/>
    </location>
</feature>
<reference evidence="2 3" key="1">
    <citation type="submission" date="2023-01" db="EMBL/GenBank/DDBJ databases">
        <title>Thalassococcus onchidii sp. nov., isolated from a marine invertebrate from the South China Sea.</title>
        <authorList>
            <person name="Xu S."/>
            <person name="Liu Z."/>
            <person name="Xu Y."/>
        </authorList>
    </citation>
    <scope>NUCLEOTIDE SEQUENCE [LARGE SCALE GENOMIC DNA]</scope>
    <source>
        <strain evidence="2 3">KCTC 32084</strain>
    </source>
</reference>
<dbReference type="EMBL" id="JAQIOY010000004">
    <property type="protein sequence ID" value="MDA7425754.1"/>
    <property type="molecule type" value="Genomic_DNA"/>
</dbReference>
<dbReference type="RefSeq" id="WP_271433110.1">
    <property type="nucleotide sequence ID" value="NZ_JAQIOY010000004.1"/>
</dbReference>